<dbReference type="OrthoDB" id="3359487at2759"/>
<proteinExistence type="predicted"/>
<sequence>YELTMDEWKIAEELRDTLRILKDATEFFSRGSPSLPCVIPAMDHIDTIFTKSLLPASKANTAIRAAISTAKKTLNRYYSRTDDAEVYRIAMVLHPAYKLEYFKSAAWELEWIQVAEDLVRTEFDLKYASL</sequence>
<evidence type="ECO:0000313" key="1">
    <source>
        <dbReference type="EMBL" id="KIL54602.1"/>
    </source>
</evidence>
<name>A0A0C2W0I5_AMAMK</name>
<reference evidence="1 2" key="1">
    <citation type="submission" date="2014-04" db="EMBL/GenBank/DDBJ databases">
        <title>Evolutionary Origins and Diversification of the Mycorrhizal Mutualists.</title>
        <authorList>
            <consortium name="DOE Joint Genome Institute"/>
            <consortium name="Mycorrhizal Genomics Consortium"/>
            <person name="Kohler A."/>
            <person name="Kuo A."/>
            <person name="Nagy L.G."/>
            <person name="Floudas D."/>
            <person name="Copeland A."/>
            <person name="Barry K.W."/>
            <person name="Cichocki N."/>
            <person name="Veneault-Fourrey C."/>
            <person name="LaButti K."/>
            <person name="Lindquist E.A."/>
            <person name="Lipzen A."/>
            <person name="Lundell T."/>
            <person name="Morin E."/>
            <person name="Murat C."/>
            <person name="Riley R."/>
            <person name="Ohm R."/>
            <person name="Sun H."/>
            <person name="Tunlid A."/>
            <person name="Henrissat B."/>
            <person name="Grigoriev I.V."/>
            <person name="Hibbett D.S."/>
            <person name="Martin F."/>
        </authorList>
    </citation>
    <scope>NUCLEOTIDE SEQUENCE [LARGE SCALE GENOMIC DNA]</scope>
    <source>
        <strain evidence="1 2">Koide BX008</strain>
    </source>
</reference>
<dbReference type="SUPFAM" id="SSF53098">
    <property type="entry name" value="Ribonuclease H-like"/>
    <property type="match status" value="1"/>
</dbReference>
<gene>
    <name evidence="1" type="ORF">M378DRAFT_45706</name>
</gene>
<accession>A0A0C2W0I5</accession>
<dbReference type="InterPro" id="IPR012337">
    <property type="entry name" value="RNaseH-like_sf"/>
</dbReference>
<dbReference type="Proteomes" id="UP000054549">
    <property type="component" value="Unassembled WGS sequence"/>
</dbReference>
<feature type="non-terminal residue" evidence="1">
    <location>
        <position position="130"/>
    </location>
</feature>
<keyword evidence="2" id="KW-1185">Reference proteome</keyword>
<organism evidence="1 2">
    <name type="scientific">Amanita muscaria (strain Koide BX008)</name>
    <dbReference type="NCBI Taxonomy" id="946122"/>
    <lineage>
        <taxon>Eukaryota</taxon>
        <taxon>Fungi</taxon>
        <taxon>Dikarya</taxon>
        <taxon>Basidiomycota</taxon>
        <taxon>Agaricomycotina</taxon>
        <taxon>Agaricomycetes</taxon>
        <taxon>Agaricomycetidae</taxon>
        <taxon>Agaricales</taxon>
        <taxon>Pluteineae</taxon>
        <taxon>Amanitaceae</taxon>
        <taxon>Amanita</taxon>
    </lineage>
</organism>
<dbReference type="HOGENOM" id="CLU_167272_0_0_1"/>
<evidence type="ECO:0000313" key="2">
    <source>
        <dbReference type="Proteomes" id="UP000054549"/>
    </source>
</evidence>
<protein>
    <recommendedName>
        <fullName evidence="3">hAT-like transposase RNase-H fold domain-containing protein</fullName>
    </recommendedName>
</protein>
<dbReference type="EMBL" id="KN818687">
    <property type="protein sequence ID" value="KIL54602.1"/>
    <property type="molecule type" value="Genomic_DNA"/>
</dbReference>
<feature type="non-terminal residue" evidence="1">
    <location>
        <position position="1"/>
    </location>
</feature>
<evidence type="ECO:0008006" key="3">
    <source>
        <dbReference type="Google" id="ProtNLM"/>
    </source>
</evidence>
<dbReference type="AlphaFoldDB" id="A0A0C2W0I5"/>
<dbReference type="InParanoid" id="A0A0C2W0I5"/>